<feature type="region of interest" description="Disordered" evidence="2">
    <location>
        <begin position="1"/>
        <end position="91"/>
    </location>
</feature>
<dbReference type="Proteomes" id="UP001374803">
    <property type="component" value="Chromosome"/>
</dbReference>
<gene>
    <name evidence="3" type="ORF">LVJ94_34960</name>
</gene>
<evidence type="ECO:0000313" key="4">
    <source>
        <dbReference type="Proteomes" id="UP001374803"/>
    </source>
</evidence>
<sequence length="411" mass="44677">MPRKQATSRPAPTKTKPGKAKGGKTMTREPKAAEMKAIETKASVTKATKSKPEPVESPAKPEPVEPRQRKDEGASASHDTGGATPSQGGLEHWLESLNRGVYKSLTAAIHSLAQLDLSEAERREGTTKAIEVLGPRVPKPRRSTAGRIQGPRTYAQWLKALHEDQRYDKPEDARRGLKRSEEISDAEKELGLQEILAKFGKLSSKEEAPIQDSAQRFKERLLKHHYKRPHDAHRALSRIISDKLVPDDRIDELEALLNDHFKTQTVSGGRAKAPLVDAPPALAGEGRRVLSGGVHGGRVRARGLGEILRVVETQNQLVDILSKALAQLALVTEHSAKADEHRRALQALMEQAAAAALKGVNALNAQLSASPTQEGVQPVGYLPLPRSAESEQLAQLSAKLNEVVKALKKTA</sequence>
<name>A0ABZ2KUB1_9BACT</name>
<feature type="compositionally biased region" description="Basic and acidic residues" evidence="2">
    <location>
        <begin position="62"/>
        <end position="73"/>
    </location>
</feature>
<keyword evidence="1" id="KW-0175">Coiled coil</keyword>
<reference evidence="3" key="1">
    <citation type="submission" date="2021-12" db="EMBL/GenBank/DDBJ databases">
        <title>Discovery of the Pendulisporaceae a myxobacterial family with distinct sporulation behavior and unique specialized metabolism.</title>
        <authorList>
            <person name="Garcia R."/>
            <person name="Popoff A."/>
            <person name="Bader C.D."/>
            <person name="Loehr J."/>
            <person name="Walesch S."/>
            <person name="Walt C."/>
            <person name="Boldt J."/>
            <person name="Bunk B."/>
            <person name="Haeckl F.J.F.P.J."/>
            <person name="Gunesch A.P."/>
            <person name="Birkelbach J."/>
            <person name="Nuebel U."/>
            <person name="Pietschmann T."/>
            <person name="Bach T."/>
            <person name="Mueller R."/>
        </authorList>
    </citation>
    <scope>NUCLEOTIDE SEQUENCE</scope>
    <source>
        <strain evidence="3">MSr11367</strain>
    </source>
</reference>
<feature type="compositionally biased region" description="Basic and acidic residues" evidence="2">
    <location>
        <begin position="26"/>
        <end position="39"/>
    </location>
</feature>
<dbReference type="EMBL" id="CP089983">
    <property type="protein sequence ID" value="WXB02102.1"/>
    <property type="molecule type" value="Genomic_DNA"/>
</dbReference>
<dbReference type="RefSeq" id="WP_394831727.1">
    <property type="nucleotide sequence ID" value="NZ_CP089929.1"/>
</dbReference>
<evidence type="ECO:0000313" key="3">
    <source>
        <dbReference type="EMBL" id="WXB02102.1"/>
    </source>
</evidence>
<evidence type="ECO:0000256" key="2">
    <source>
        <dbReference type="SAM" id="MobiDB-lite"/>
    </source>
</evidence>
<evidence type="ECO:0000256" key="1">
    <source>
        <dbReference type="SAM" id="Coils"/>
    </source>
</evidence>
<keyword evidence="4" id="KW-1185">Reference proteome</keyword>
<organism evidence="3 4">
    <name type="scientific">Pendulispora rubella</name>
    <dbReference type="NCBI Taxonomy" id="2741070"/>
    <lineage>
        <taxon>Bacteria</taxon>
        <taxon>Pseudomonadati</taxon>
        <taxon>Myxococcota</taxon>
        <taxon>Myxococcia</taxon>
        <taxon>Myxococcales</taxon>
        <taxon>Sorangiineae</taxon>
        <taxon>Pendulisporaceae</taxon>
        <taxon>Pendulispora</taxon>
    </lineage>
</organism>
<proteinExistence type="predicted"/>
<accession>A0ABZ2KUB1</accession>
<feature type="coiled-coil region" evidence="1">
    <location>
        <begin position="331"/>
        <end position="358"/>
    </location>
</feature>
<protein>
    <submittedName>
        <fullName evidence="3">Uncharacterized protein</fullName>
    </submittedName>
</protein>